<organism evidence="5">
    <name type="scientific">Cladocopium goreaui</name>
    <dbReference type="NCBI Taxonomy" id="2562237"/>
    <lineage>
        <taxon>Eukaryota</taxon>
        <taxon>Sar</taxon>
        <taxon>Alveolata</taxon>
        <taxon>Dinophyceae</taxon>
        <taxon>Suessiales</taxon>
        <taxon>Symbiodiniaceae</taxon>
        <taxon>Cladocopium</taxon>
    </lineage>
</organism>
<feature type="compositionally biased region" description="Low complexity" evidence="4">
    <location>
        <begin position="1"/>
        <end position="16"/>
    </location>
</feature>
<dbReference type="PROSITE" id="PS00678">
    <property type="entry name" value="WD_REPEATS_1"/>
    <property type="match status" value="1"/>
</dbReference>
<dbReference type="InterPro" id="IPR015943">
    <property type="entry name" value="WD40/YVTN_repeat-like_dom_sf"/>
</dbReference>
<feature type="repeat" description="WD" evidence="3">
    <location>
        <begin position="45"/>
        <end position="58"/>
    </location>
</feature>
<gene>
    <name evidence="5" type="ORF">C1SCF055_LOCUS3245</name>
</gene>
<evidence type="ECO:0000256" key="2">
    <source>
        <dbReference type="ARBA" id="ARBA00022737"/>
    </source>
</evidence>
<comment type="caution">
    <text evidence="5">The sequence shown here is derived from an EMBL/GenBank/DDBJ whole genome shotgun (WGS) entry which is preliminary data.</text>
</comment>
<dbReference type="EMBL" id="CAMXCT030000165">
    <property type="protein sequence ID" value="CAL4762191.1"/>
    <property type="molecule type" value="Genomic_DNA"/>
</dbReference>
<dbReference type="InterPro" id="IPR019775">
    <property type="entry name" value="WD40_repeat_CS"/>
</dbReference>
<dbReference type="SMART" id="SM00320">
    <property type="entry name" value="WD40"/>
    <property type="match status" value="5"/>
</dbReference>
<name>A0A9P1BK53_9DINO</name>
<dbReference type="Pfam" id="PF00400">
    <property type="entry name" value="WD40"/>
    <property type="match status" value="4"/>
</dbReference>
<reference evidence="6" key="2">
    <citation type="submission" date="2024-04" db="EMBL/GenBank/DDBJ databases">
        <authorList>
            <person name="Chen Y."/>
            <person name="Shah S."/>
            <person name="Dougan E. K."/>
            <person name="Thang M."/>
            <person name="Chan C."/>
        </authorList>
    </citation>
    <scope>NUCLEOTIDE SEQUENCE [LARGE SCALE GENOMIC DNA]</scope>
</reference>
<accession>A0A9P1BK53</accession>
<dbReference type="Proteomes" id="UP001152797">
    <property type="component" value="Unassembled WGS sequence"/>
</dbReference>
<dbReference type="SUPFAM" id="SSF50978">
    <property type="entry name" value="WD40 repeat-like"/>
    <property type="match status" value="1"/>
</dbReference>
<feature type="region of interest" description="Disordered" evidence="4">
    <location>
        <begin position="1"/>
        <end position="48"/>
    </location>
</feature>
<evidence type="ECO:0000313" key="7">
    <source>
        <dbReference type="EMBL" id="CAL4762191.1"/>
    </source>
</evidence>
<evidence type="ECO:0000313" key="5">
    <source>
        <dbReference type="EMBL" id="CAI3974879.1"/>
    </source>
</evidence>
<dbReference type="EMBL" id="CAMXCT010000165">
    <property type="protein sequence ID" value="CAI3974879.1"/>
    <property type="molecule type" value="Genomic_DNA"/>
</dbReference>
<reference evidence="5" key="1">
    <citation type="submission" date="2022-10" db="EMBL/GenBank/DDBJ databases">
        <authorList>
            <person name="Chen Y."/>
            <person name="Dougan E. K."/>
            <person name="Chan C."/>
            <person name="Rhodes N."/>
            <person name="Thang M."/>
        </authorList>
    </citation>
    <scope>NUCLEOTIDE SEQUENCE</scope>
</reference>
<protein>
    <submittedName>
        <fullName evidence="7">Uncharacterized WD repeat-containing protein alr2800</fullName>
    </submittedName>
</protein>
<evidence type="ECO:0000256" key="1">
    <source>
        <dbReference type="ARBA" id="ARBA00022574"/>
    </source>
</evidence>
<proteinExistence type="predicted"/>
<dbReference type="InterPro" id="IPR001680">
    <property type="entry name" value="WD40_rpt"/>
</dbReference>
<keyword evidence="2" id="KW-0677">Repeat</keyword>
<dbReference type="AlphaFoldDB" id="A0A9P1BK53"/>
<dbReference type="InterPro" id="IPR036322">
    <property type="entry name" value="WD40_repeat_dom_sf"/>
</dbReference>
<feature type="repeat" description="WD" evidence="3">
    <location>
        <begin position="249"/>
        <end position="290"/>
    </location>
</feature>
<dbReference type="Gene3D" id="2.130.10.10">
    <property type="entry name" value="YVTN repeat-like/Quinoprotein amine dehydrogenase"/>
    <property type="match status" value="2"/>
</dbReference>
<keyword evidence="1 3" id="KW-0853">WD repeat</keyword>
<dbReference type="OrthoDB" id="27537at2759"/>
<dbReference type="EMBL" id="CAMXCT020000165">
    <property type="protein sequence ID" value="CAL1128254.1"/>
    <property type="molecule type" value="Genomic_DNA"/>
</dbReference>
<evidence type="ECO:0000256" key="3">
    <source>
        <dbReference type="PROSITE-ProRule" id="PRU00221"/>
    </source>
</evidence>
<evidence type="ECO:0000256" key="4">
    <source>
        <dbReference type="SAM" id="MobiDB-lite"/>
    </source>
</evidence>
<evidence type="ECO:0000313" key="8">
    <source>
        <dbReference type="Proteomes" id="UP001152797"/>
    </source>
</evidence>
<dbReference type="PANTHER" id="PTHR19848:SF8">
    <property type="entry name" value="F-BOX AND WD REPEAT DOMAIN CONTAINING 7"/>
    <property type="match status" value="1"/>
</dbReference>
<evidence type="ECO:0000313" key="6">
    <source>
        <dbReference type="EMBL" id="CAL1128254.1"/>
    </source>
</evidence>
<dbReference type="PANTHER" id="PTHR19848">
    <property type="entry name" value="WD40 REPEAT PROTEIN"/>
    <property type="match status" value="1"/>
</dbReference>
<dbReference type="PROSITE" id="PS50082">
    <property type="entry name" value="WD_REPEATS_2"/>
    <property type="match status" value="2"/>
</dbReference>
<sequence>METGDAPDAPDAAPANAEEEGLEAEAPLVEPEPDEKEPEKKRSGLLSGSEDGGIRFWDQGRCLQTLDGHTGAVHALVVNWDSLEAVSGADDSSKLWSLKFGGCIRTMSDCPEGATSVAADWDGHNAVAGCGNGSCRVWSLKTADLLHKFTAHRGGVWALQGNFKEGYLASAGDEAVKIWDANEWTCLFTTPGHAGGLMCMSVDWSGSKILGGCGSTSNLQLWNCAADSFSRRANDGDKPKAEKVAAVKFHGHQDVVPDLAVDWGRSIAVTGGWDASLIVWNLKTGMPTHTHECLSASRVVPQVRSCEITGRGLCQFCGVVWLKQWVSPPDGLAERPDPEDPGRSWWSRYCCDRLRGQLRSAEIS</sequence>
<keyword evidence="8" id="KW-1185">Reference proteome</keyword>